<dbReference type="OrthoDB" id="4314023at2"/>
<dbReference type="Pfam" id="PF04326">
    <property type="entry name" value="SLFN_AlbA_2"/>
    <property type="match status" value="1"/>
</dbReference>
<dbReference type="PATRIC" id="fig|82380.11.peg.1000"/>
<evidence type="ECO:0000259" key="1">
    <source>
        <dbReference type="Pfam" id="PF04326"/>
    </source>
</evidence>
<comment type="caution">
    <text evidence="2">The sequence shown here is derived from an EMBL/GenBank/DDBJ whole genome shotgun (WGS) entry which is preliminary data.</text>
</comment>
<dbReference type="Gene3D" id="3.30.950.30">
    <property type="entry name" value="Schlafen, AAA domain"/>
    <property type="match status" value="1"/>
</dbReference>
<name>A0A0F0LC21_9MICO</name>
<organism evidence="2 3">
    <name type="scientific">Microbacterium oxydans</name>
    <dbReference type="NCBI Taxonomy" id="82380"/>
    <lineage>
        <taxon>Bacteria</taxon>
        <taxon>Bacillati</taxon>
        <taxon>Actinomycetota</taxon>
        <taxon>Actinomycetes</taxon>
        <taxon>Micrococcales</taxon>
        <taxon>Microbacteriaceae</taxon>
        <taxon>Microbacterium</taxon>
    </lineage>
</organism>
<proteinExistence type="predicted"/>
<gene>
    <name evidence="2" type="ORF">RS83_00969</name>
</gene>
<protein>
    <recommendedName>
        <fullName evidence="1">Schlafen AlbA-2 domain-containing protein</fullName>
    </recommendedName>
</protein>
<evidence type="ECO:0000313" key="3">
    <source>
        <dbReference type="Proteomes" id="UP000033640"/>
    </source>
</evidence>
<sequence>MGIWLPTTEAEIEAVTSAGTVPEGHFVDFKRELGSTPGSRKETAQDIASFALDGGVLIVGVDEPESGTYTLSPQPLSDLSERAEQIAANRPDPGLYVRTTVIPSRDDPGAGYLVIEVPPSPAAPHMVDGRYWGRAERTKRQLNDAEVARLHAARTRSDRRVVDALSEELRRDPQPLPASRMHFVAEPLVADDGLARMFVRGAPTAVRELVHEQEDRVPGSVRDHSPTPWELTASVRRAKGVALTSLAEGRKTPTEGFLAEVAADIEVQTTGAIRGVMSRLTYLEEHPRVPEGTKRVFESLPIAWSHRLVAWAGALGEQLEYRGPWGFGVHLYGLEGASAGPQDERGMHILSSRSLPVYEAATFQAATAASFQEIRDEPLKVVDRLIGDFIHSLGVSNRYPDCFPR</sequence>
<accession>A0A0F0LC21</accession>
<dbReference type="AlphaFoldDB" id="A0A0F0LC21"/>
<dbReference type="InterPro" id="IPR007421">
    <property type="entry name" value="Schlafen_AlbA_2_dom"/>
</dbReference>
<feature type="domain" description="Schlafen AlbA-2" evidence="1">
    <location>
        <begin position="23"/>
        <end position="143"/>
    </location>
</feature>
<dbReference type="EMBL" id="JYIW01000020">
    <property type="protein sequence ID" value="KJL30219.1"/>
    <property type="molecule type" value="Genomic_DNA"/>
</dbReference>
<reference evidence="2 3" key="1">
    <citation type="submission" date="2015-02" db="EMBL/GenBank/DDBJ databases">
        <title>Draft genome sequences of ten Microbacterium spp. with emphasis on heavy metal contaminated environments.</title>
        <authorList>
            <person name="Corretto E."/>
        </authorList>
    </citation>
    <scope>NUCLEOTIDE SEQUENCE [LARGE SCALE GENOMIC DNA]</scope>
    <source>
        <strain evidence="2 3">BEL4b</strain>
    </source>
</reference>
<dbReference type="Proteomes" id="UP000033640">
    <property type="component" value="Unassembled WGS sequence"/>
</dbReference>
<dbReference type="InterPro" id="IPR038461">
    <property type="entry name" value="Schlafen_AlbA_2_dom_sf"/>
</dbReference>
<evidence type="ECO:0000313" key="2">
    <source>
        <dbReference type="EMBL" id="KJL30219.1"/>
    </source>
</evidence>
<dbReference type="RefSeq" id="WP_156153118.1">
    <property type="nucleotide sequence ID" value="NZ_JYIW01000020.1"/>
</dbReference>